<accession>A0A9Q3IY49</accession>
<organism evidence="1 2">
    <name type="scientific">Austropuccinia psidii MF-1</name>
    <dbReference type="NCBI Taxonomy" id="1389203"/>
    <lineage>
        <taxon>Eukaryota</taxon>
        <taxon>Fungi</taxon>
        <taxon>Dikarya</taxon>
        <taxon>Basidiomycota</taxon>
        <taxon>Pucciniomycotina</taxon>
        <taxon>Pucciniomycetes</taxon>
        <taxon>Pucciniales</taxon>
        <taxon>Sphaerophragmiaceae</taxon>
        <taxon>Austropuccinia</taxon>
    </lineage>
</organism>
<dbReference type="AlphaFoldDB" id="A0A9Q3IY49"/>
<dbReference type="Proteomes" id="UP000765509">
    <property type="component" value="Unassembled WGS sequence"/>
</dbReference>
<protein>
    <submittedName>
        <fullName evidence="1">Uncharacterized protein</fullName>
    </submittedName>
</protein>
<name>A0A9Q3IY49_9BASI</name>
<proteinExistence type="predicted"/>
<evidence type="ECO:0000313" key="2">
    <source>
        <dbReference type="Proteomes" id="UP000765509"/>
    </source>
</evidence>
<evidence type="ECO:0000313" key="1">
    <source>
        <dbReference type="EMBL" id="MBW0552017.1"/>
    </source>
</evidence>
<keyword evidence="2" id="KW-1185">Reference proteome</keyword>
<sequence length="122" mass="13842">MSNCTIITLEGGTALMNPPPQRHMHTHIKTHLPPHRHTPMQSHSTNTCHKWFHVPPSNGQCRLTLCPHMSCLCEHDVSHPCTHTFCILRWAPTISPTYAELIYAYTSFGLGVPITHTHPHLR</sequence>
<comment type="caution">
    <text evidence="1">The sequence shown here is derived from an EMBL/GenBank/DDBJ whole genome shotgun (WGS) entry which is preliminary data.</text>
</comment>
<dbReference type="EMBL" id="AVOT02058043">
    <property type="protein sequence ID" value="MBW0552017.1"/>
    <property type="molecule type" value="Genomic_DNA"/>
</dbReference>
<gene>
    <name evidence="1" type="ORF">O181_091732</name>
</gene>
<reference evidence="1" key="1">
    <citation type="submission" date="2021-03" db="EMBL/GenBank/DDBJ databases">
        <title>Draft genome sequence of rust myrtle Austropuccinia psidii MF-1, a brazilian biotype.</title>
        <authorList>
            <person name="Quecine M.C."/>
            <person name="Pachon D.M.R."/>
            <person name="Bonatelli M.L."/>
            <person name="Correr F.H."/>
            <person name="Franceschini L.M."/>
            <person name="Leite T.F."/>
            <person name="Margarido G.R.A."/>
            <person name="Almeida C.A."/>
            <person name="Ferrarezi J.A."/>
            <person name="Labate C.A."/>
        </authorList>
    </citation>
    <scope>NUCLEOTIDE SEQUENCE</scope>
    <source>
        <strain evidence="1">MF-1</strain>
    </source>
</reference>